<dbReference type="OrthoDB" id="432685at2759"/>
<dbReference type="AlphaFoldDB" id="A0A9W7ZUF3"/>
<feature type="region of interest" description="Disordered" evidence="2">
    <location>
        <begin position="1"/>
        <end position="22"/>
    </location>
</feature>
<proteinExistence type="predicted"/>
<keyword evidence="1" id="KW-0175">Coiled coil</keyword>
<feature type="region of interest" description="Disordered" evidence="2">
    <location>
        <begin position="205"/>
        <end position="235"/>
    </location>
</feature>
<sequence length="931" mass="102197">MVGVDDTSSPTGATPADAKPAPTLDLTQFMDTVLPRCELDGDQLRLSQVWATIKDVERELGQPLVPLELKQVFEHFLAENPSLTCTVADLDEFLRACDAASRVPAAANPAEAPRTPVRALPGLSKHSPFASRPRTEPLGIVTSSKRAATLTLGRTPVGDDNIPELDGPISPLSGRSSLGSHTGGFGGTEAGVIDDSMFGRISVHQTPAARTRHSRTFSPDSSLGGQRLSDTFSPSEINDARNNYNFFRSVSPPRNLLEAMDQEALARAREQSRGTDGALLQEAMVAQHREELAKQRATYTRRLEQEARTHEAQVQAIQDKLDDLRAELHAKQREVKDLQKCDSRNLIQISVLETQSKQLASNHSNLQAEYQGMKTKYEEKCEALRFVQRELAERSHEAEFVGTQFDALRVEHDRMCAEREHLDVEVQTLRYKQDANDYLRKQFEDLEIENQELKQTVDQLRAEIETATAGYSDIPAAPTGDTATRPSALGTLQQELAASGHGLTFALDPSVFTAIPHPDDGRKPAQPIRHWGTQTETEFTATPQAELVARLIREKTQLKAQLADALDCHQKLRSDVHNTRESQQLETKQIERYLEALRRQVVNLTVTVKESPESAAEAVTSTPAARAGLCDTAVQGGTADADIEIDLRTLDLQGFVRAAGRLVQTLRTAGHHVKADLLTTSLFNLVLDYAKELPADRSMFLDREEESSAPPALTAGDRRLSSLNFKEGMRQRRQLRAQRRASIENDSQILADSSPRAKEATPPAATAASATKLGTRQHSFTPCQITTFILYTLAVYFLGYLTMVFTNHSTVDHGHPAPVYRPPQPPGQVPPPAPVGSSDCNVPVAVVGSGGSINPADAHYSPVEDSTWSANRYHGPAGQPILLRIQDPAPPTAYGSRSRAAAHAPRSRTADIFMYWLETLLYNGETPKVPT</sequence>
<accession>A0A9W7ZUF3</accession>
<feature type="compositionally biased region" description="Polar residues" evidence="2">
    <location>
        <begin position="216"/>
        <end position="235"/>
    </location>
</feature>
<evidence type="ECO:0000313" key="4">
    <source>
        <dbReference type="Proteomes" id="UP001150569"/>
    </source>
</evidence>
<feature type="compositionally biased region" description="Pro residues" evidence="2">
    <location>
        <begin position="819"/>
        <end position="834"/>
    </location>
</feature>
<feature type="coiled-coil region" evidence="1">
    <location>
        <begin position="436"/>
        <end position="470"/>
    </location>
</feature>
<feature type="region of interest" description="Disordered" evidence="2">
    <location>
        <begin position="105"/>
        <end position="136"/>
    </location>
</feature>
<feature type="coiled-coil region" evidence="1">
    <location>
        <begin position="289"/>
        <end position="369"/>
    </location>
</feature>
<gene>
    <name evidence="3" type="ORF">IWQ60_009971</name>
</gene>
<keyword evidence="4" id="KW-1185">Reference proteome</keyword>
<feature type="compositionally biased region" description="Low complexity" evidence="2">
    <location>
        <begin position="760"/>
        <end position="771"/>
    </location>
</feature>
<dbReference type="EMBL" id="JANBPT010000892">
    <property type="protein sequence ID" value="KAJ1911805.1"/>
    <property type="molecule type" value="Genomic_DNA"/>
</dbReference>
<comment type="caution">
    <text evidence="3">The sequence shown here is derived from an EMBL/GenBank/DDBJ whole genome shotgun (WGS) entry which is preliminary data.</text>
</comment>
<feature type="compositionally biased region" description="Polar residues" evidence="2">
    <location>
        <begin position="1"/>
        <end position="12"/>
    </location>
</feature>
<feature type="region of interest" description="Disordered" evidence="2">
    <location>
        <begin position="816"/>
        <end position="837"/>
    </location>
</feature>
<evidence type="ECO:0000256" key="2">
    <source>
        <dbReference type="SAM" id="MobiDB-lite"/>
    </source>
</evidence>
<protein>
    <submittedName>
        <fullName evidence="3">Uncharacterized protein</fullName>
    </submittedName>
</protein>
<reference evidence="3" key="1">
    <citation type="submission" date="2022-07" db="EMBL/GenBank/DDBJ databases">
        <title>Phylogenomic reconstructions and comparative analyses of Kickxellomycotina fungi.</title>
        <authorList>
            <person name="Reynolds N.K."/>
            <person name="Stajich J.E."/>
            <person name="Barry K."/>
            <person name="Grigoriev I.V."/>
            <person name="Crous P."/>
            <person name="Smith M.E."/>
        </authorList>
    </citation>
    <scope>NUCLEOTIDE SEQUENCE</scope>
    <source>
        <strain evidence="3">RSA 861</strain>
    </source>
</reference>
<organism evidence="3 4">
    <name type="scientific">Tieghemiomyces parasiticus</name>
    <dbReference type="NCBI Taxonomy" id="78921"/>
    <lineage>
        <taxon>Eukaryota</taxon>
        <taxon>Fungi</taxon>
        <taxon>Fungi incertae sedis</taxon>
        <taxon>Zoopagomycota</taxon>
        <taxon>Kickxellomycotina</taxon>
        <taxon>Dimargaritomycetes</taxon>
        <taxon>Dimargaritales</taxon>
        <taxon>Dimargaritaceae</taxon>
        <taxon>Tieghemiomyces</taxon>
    </lineage>
</organism>
<feature type="region of interest" description="Disordered" evidence="2">
    <location>
        <begin position="725"/>
        <end position="773"/>
    </location>
</feature>
<name>A0A9W7ZUF3_9FUNG</name>
<feature type="compositionally biased region" description="Low complexity" evidence="2">
    <location>
        <begin position="105"/>
        <end position="116"/>
    </location>
</feature>
<evidence type="ECO:0000256" key="1">
    <source>
        <dbReference type="SAM" id="Coils"/>
    </source>
</evidence>
<dbReference type="Proteomes" id="UP001150569">
    <property type="component" value="Unassembled WGS sequence"/>
</dbReference>
<evidence type="ECO:0000313" key="3">
    <source>
        <dbReference type="EMBL" id="KAJ1911805.1"/>
    </source>
</evidence>